<evidence type="ECO:0000256" key="4">
    <source>
        <dbReference type="ARBA" id="ARBA00022989"/>
    </source>
</evidence>
<sequence length="89" mass="10107">MPRWLPRAMLLVRADWLRTYVQKSAGGVFDFSASVLGGLFRLLTIFLFAFYFAVDGPRLRRGLCSLLPPAKQTEVLRAWEMAVDKTSGR</sequence>
<evidence type="ECO:0000256" key="6">
    <source>
        <dbReference type="SAM" id="Phobius"/>
    </source>
</evidence>
<name>A0ABN1USJ0_9ACTN</name>
<evidence type="ECO:0000256" key="1">
    <source>
        <dbReference type="ARBA" id="ARBA00004141"/>
    </source>
</evidence>
<comment type="subcellular location">
    <subcellularLocation>
        <location evidence="1">Membrane</location>
        <topology evidence="1">Multi-pass membrane protein</topology>
    </subcellularLocation>
</comment>
<keyword evidence="4 6" id="KW-1133">Transmembrane helix</keyword>
<evidence type="ECO:0000256" key="3">
    <source>
        <dbReference type="ARBA" id="ARBA00022692"/>
    </source>
</evidence>
<evidence type="ECO:0000313" key="8">
    <source>
        <dbReference type="Proteomes" id="UP001501371"/>
    </source>
</evidence>
<evidence type="ECO:0000313" key="7">
    <source>
        <dbReference type="EMBL" id="GAA1165418.1"/>
    </source>
</evidence>
<feature type="transmembrane region" description="Helical" evidence="6">
    <location>
        <begin position="31"/>
        <end position="54"/>
    </location>
</feature>
<dbReference type="Proteomes" id="UP001501371">
    <property type="component" value="Unassembled WGS sequence"/>
</dbReference>
<proteinExistence type="inferred from homology"/>
<evidence type="ECO:0000256" key="2">
    <source>
        <dbReference type="ARBA" id="ARBA00009773"/>
    </source>
</evidence>
<dbReference type="Pfam" id="PF01594">
    <property type="entry name" value="AI-2E_transport"/>
    <property type="match status" value="1"/>
</dbReference>
<gene>
    <name evidence="7" type="ORF">GCM10009654_22870</name>
</gene>
<keyword evidence="8" id="KW-1185">Reference proteome</keyword>
<dbReference type="EMBL" id="BAAAKV010000017">
    <property type="protein sequence ID" value="GAA1165418.1"/>
    <property type="molecule type" value="Genomic_DNA"/>
</dbReference>
<dbReference type="InterPro" id="IPR002549">
    <property type="entry name" value="AI-2E-like"/>
</dbReference>
<accession>A0ABN1USJ0</accession>
<evidence type="ECO:0000256" key="5">
    <source>
        <dbReference type="ARBA" id="ARBA00023136"/>
    </source>
</evidence>
<comment type="similarity">
    <text evidence="2">Belongs to the autoinducer-2 exporter (AI-2E) (TC 2.A.86) family.</text>
</comment>
<organism evidence="7 8">
    <name type="scientific">Streptomyces hebeiensis</name>
    <dbReference type="NCBI Taxonomy" id="229486"/>
    <lineage>
        <taxon>Bacteria</taxon>
        <taxon>Bacillati</taxon>
        <taxon>Actinomycetota</taxon>
        <taxon>Actinomycetes</taxon>
        <taxon>Kitasatosporales</taxon>
        <taxon>Streptomycetaceae</taxon>
        <taxon>Streptomyces</taxon>
    </lineage>
</organism>
<reference evidence="7 8" key="1">
    <citation type="journal article" date="2019" name="Int. J. Syst. Evol. Microbiol.">
        <title>The Global Catalogue of Microorganisms (GCM) 10K type strain sequencing project: providing services to taxonomists for standard genome sequencing and annotation.</title>
        <authorList>
            <consortium name="The Broad Institute Genomics Platform"/>
            <consortium name="The Broad Institute Genome Sequencing Center for Infectious Disease"/>
            <person name="Wu L."/>
            <person name="Ma J."/>
        </authorList>
    </citation>
    <scope>NUCLEOTIDE SEQUENCE [LARGE SCALE GENOMIC DNA]</scope>
    <source>
        <strain evidence="7 8">JCM 12696</strain>
    </source>
</reference>
<keyword evidence="5 6" id="KW-0472">Membrane</keyword>
<protein>
    <submittedName>
        <fullName evidence="7">Uncharacterized protein</fullName>
    </submittedName>
</protein>
<keyword evidence="3 6" id="KW-0812">Transmembrane</keyword>
<comment type="caution">
    <text evidence="7">The sequence shown here is derived from an EMBL/GenBank/DDBJ whole genome shotgun (WGS) entry which is preliminary data.</text>
</comment>